<dbReference type="Proteomes" id="UP001149090">
    <property type="component" value="Unassembled WGS sequence"/>
</dbReference>
<dbReference type="InterPro" id="IPR000210">
    <property type="entry name" value="BTB/POZ_dom"/>
</dbReference>
<dbReference type="InterPro" id="IPR011989">
    <property type="entry name" value="ARM-like"/>
</dbReference>
<sequence>MKNNSNKKKTSSEGSTTTEYPTNSETTSTSTSSTSDSEINIEQNQHFFPEFNTKLNLPKKKNRKKPKKRYTKKQINLYNLSKNTIKELLITDVANDIESIYENQKESADLKIFCGNFENPIHCHRLILISRCAFFHAQYRESKSECNIYLPDFDVSVVEPIIRFIYSGKITINFQEFGKFYKLAKFFSLKKLQILIEKEIEPIITYRNAISLYMESREIESFYLIRKCEIFIINNMSILIKKKKTDKLSENQLLSLIELIVSKKDINNKTYLIPVILDNWIEKNTLLVEKLNENTSINYRDPIESQKQHIKEFILQMLIQSRDLQEIPDSKIAQIEKIQRISSFPLNFVFQIINLQMKSLKEKISQEHELQNQKFHIIEEKEKYFAKKEDEFREKERVFQRKKDNLEELAKEIEAKISPNQLKDGSIQQTESQVYEILQIFKKSIEKEMIDQVSIDSVLNFMKKFPLASDIQEISCFILEKIAEEDADDLIKIVDSDGMDLVIDSMNNFPNDPKIQEVAIDAIITFLRKPKRKKYQKKIKEIKGIEAIIKAMNNFPTNKKIQWKGCWGCRNIAVGNFDNVEEIKIVNGIQSITKAMSNFPKSKKVQWKACWALWDIANTNDENRIEIKNANGIDLILKAMANFSDISIVQKQACGSLMNIAKNDDNKKRIRELKGIELIIQAMQKFSESQAIQFRGFWTLLNLSKRNLENQQEIKKYGILELANQAKKNFPKDEQIKAKITKFLGLLQI</sequence>
<dbReference type="Pfam" id="PF00651">
    <property type="entry name" value="BTB"/>
    <property type="match status" value="1"/>
</dbReference>
<feature type="compositionally biased region" description="Low complexity" evidence="3">
    <location>
        <begin position="12"/>
        <end position="38"/>
    </location>
</feature>
<keyword evidence="1" id="KW-0677">Repeat</keyword>
<reference evidence="5" key="1">
    <citation type="submission" date="2022-10" db="EMBL/GenBank/DDBJ databases">
        <title>Novel sulphate-reducing endosymbionts in the free-living metamonad Anaeramoeba.</title>
        <authorList>
            <person name="Jerlstrom-Hultqvist J."/>
            <person name="Cepicka I."/>
            <person name="Gallot-Lavallee L."/>
            <person name="Salas-Leiva D."/>
            <person name="Curtis B.A."/>
            <person name="Zahonova K."/>
            <person name="Pipaliya S."/>
            <person name="Dacks J."/>
            <person name="Roger A.J."/>
        </authorList>
    </citation>
    <scope>NUCLEOTIDE SEQUENCE</scope>
    <source>
        <strain evidence="5">BMAN</strain>
    </source>
</reference>
<organism evidence="5 6">
    <name type="scientific">Anaeramoeba ignava</name>
    <name type="common">Anaerobic marine amoeba</name>
    <dbReference type="NCBI Taxonomy" id="1746090"/>
    <lineage>
        <taxon>Eukaryota</taxon>
        <taxon>Metamonada</taxon>
        <taxon>Anaeramoebidae</taxon>
        <taxon>Anaeramoeba</taxon>
    </lineage>
</organism>
<evidence type="ECO:0000256" key="3">
    <source>
        <dbReference type="SAM" id="MobiDB-lite"/>
    </source>
</evidence>
<evidence type="ECO:0000256" key="2">
    <source>
        <dbReference type="PROSITE-ProRule" id="PRU00259"/>
    </source>
</evidence>
<evidence type="ECO:0000256" key="1">
    <source>
        <dbReference type="ARBA" id="ARBA00022737"/>
    </source>
</evidence>
<dbReference type="InterPro" id="IPR011333">
    <property type="entry name" value="SKP1/BTB/POZ_sf"/>
</dbReference>
<dbReference type="PANTHER" id="PTHR22895">
    <property type="entry name" value="ARMADILLO REPEAT-CONTAINING PROTEIN 6"/>
    <property type="match status" value="1"/>
</dbReference>
<dbReference type="InterPro" id="IPR016024">
    <property type="entry name" value="ARM-type_fold"/>
</dbReference>
<evidence type="ECO:0000259" key="4">
    <source>
        <dbReference type="PROSITE" id="PS50097"/>
    </source>
</evidence>
<protein>
    <submittedName>
        <fullName evidence="5">Protein aardvark</fullName>
    </submittedName>
</protein>
<dbReference type="SMART" id="SM00225">
    <property type="entry name" value="BTB"/>
    <property type="match status" value="1"/>
</dbReference>
<dbReference type="Gene3D" id="3.30.710.10">
    <property type="entry name" value="Potassium Channel Kv1.1, Chain A"/>
    <property type="match status" value="1"/>
</dbReference>
<evidence type="ECO:0000313" key="6">
    <source>
        <dbReference type="Proteomes" id="UP001149090"/>
    </source>
</evidence>
<dbReference type="CDD" id="cd18186">
    <property type="entry name" value="BTB_POZ_ZBTB_KLHL-like"/>
    <property type="match status" value="1"/>
</dbReference>
<dbReference type="InterPro" id="IPR056597">
    <property type="entry name" value="ARM_LRRK2"/>
</dbReference>
<dbReference type="SMART" id="SM00185">
    <property type="entry name" value="ARM"/>
    <property type="match status" value="5"/>
</dbReference>
<dbReference type="InterPro" id="IPR000225">
    <property type="entry name" value="Armadillo"/>
</dbReference>
<keyword evidence="6" id="KW-1185">Reference proteome</keyword>
<dbReference type="OrthoDB" id="6359816at2759"/>
<dbReference type="PROSITE" id="PS50097">
    <property type="entry name" value="BTB"/>
    <property type="match status" value="1"/>
</dbReference>
<gene>
    <name evidence="5" type="ORF">M0811_08504</name>
</gene>
<comment type="caution">
    <text evidence="5">The sequence shown here is derived from an EMBL/GenBank/DDBJ whole genome shotgun (WGS) entry which is preliminary data.</text>
</comment>
<dbReference type="AlphaFoldDB" id="A0A9Q0LIS3"/>
<feature type="repeat" description="ARM" evidence="2">
    <location>
        <begin position="631"/>
        <end position="675"/>
    </location>
</feature>
<dbReference type="PROSITE" id="PS50176">
    <property type="entry name" value="ARM_REPEAT"/>
    <property type="match status" value="1"/>
</dbReference>
<feature type="region of interest" description="Disordered" evidence="3">
    <location>
        <begin position="1"/>
        <end position="38"/>
    </location>
</feature>
<dbReference type="Gene3D" id="1.25.10.10">
    <property type="entry name" value="Leucine-rich Repeat Variant"/>
    <property type="match status" value="1"/>
</dbReference>
<dbReference type="PANTHER" id="PTHR22895:SF0">
    <property type="entry name" value="ARMADILLO REPEAT-CONTAINING PROTEIN 6"/>
    <property type="match status" value="1"/>
</dbReference>
<evidence type="ECO:0000313" key="5">
    <source>
        <dbReference type="EMBL" id="KAJ5073667.1"/>
    </source>
</evidence>
<name>A0A9Q0LIS3_ANAIG</name>
<dbReference type="SUPFAM" id="SSF48371">
    <property type="entry name" value="ARM repeat"/>
    <property type="match status" value="1"/>
</dbReference>
<dbReference type="EMBL" id="JAPDFW010000073">
    <property type="protein sequence ID" value="KAJ5073667.1"/>
    <property type="molecule type" value="Genomic_DNA"/>
</dbReference>
<accession>A0A9Q0LIS3</accession>
<dbReference type="SUPFAM" id="SSF54695">
    <property type="entry name" value="POZ domain"/>
    <property type="match status" value="1"/>
</dbReference>
<feature type="domain" description="BTB" evidence="4">
    <location>
        <begin position="108"/>
        <end position="174"/>
    </location>
</feature>
<dbReference type="Pfam" id="PF23744">
    <property type="entry name" value="ARM_LRRK2"/>
    <property type="match status" value="2"/>
</dbReference>
<proteinExistence type="predicted"/>